<organism evidence="4">
    <name type="scientific">Arabidopsis thaliana</name>
    <name type="common">Mouse-ear cress</name>
    <dbReference type="NCBI Taxonomy" id="3702"/>
    <lineage>
        <taxon>Eukaryota</taxon>
        <taxon>Viridiplantae</taxon>
        <taxon>Streptophyta</taxon>
        <taxon>Embryophyta</taxon>
        <taxon>Tracheophyta</taxon>
        <taxon>Spermatophyta</taxon>
        <taxon>Magnoliopsida</taxon>
        <taxon>eudicotyledons</taxon>
        <taxon>Gunneridae</taxon>
        <taxon>Pentapetalae</taxon>
        <taxon>rosids</taxon>
        <taxon>malvids</taxon>
        <taxon>Brassicales</taxon>
        <taxon>Brassicaceae</taxon>
        <taxon>Camelineae</taxon>
        <taxon>Arabidopsis</taxon>
    </lineage>
</organism>
<name>Q93VJ7_ARATH</name>
<dbReference type="InterPro" id="IPR003891">
    <property type="entry name" value="Initiation_fac_eIF4g_MI"/>
</dbReference>
<accession>Q93VJ7</accession>
<evidence type="ECO:0000313" key="3">
    <source>
        <dbReference type="EMBL" id="AAK62591.1"/>
    </source>
</evidence>
<reference evidence="4" key="2">
    <citation type="submission" date="2001-08" db="EMBL/GenBank/DDBJ databases">
        <title>Arabidopsis cDNA clones.</title>
        <authorList>
            <person name="Kim C.J."/>
            <person name="Chen H."/>
            <person name="Cheuk R."/>
            <person name="Koesema E."/>
            <person name="Meyers M.C."/>
            <person name="Banh J."/>
            <person name="Bowser L."/>
            <person name="Carninci P."/>
            <person name="Dale J.M."/>
            <person name="Goldsmith A.D."/>
            <person name="Hayashizaki Y."/>
            <person name="Ishida J."/>
            <person name="Jiang P.X."/>
            <person name="Jones T."/>
            <person name="Kamiya A."/>
            <person name="Karlin-Neumann G."/>
            <person name="Kawai J."/>
            <person name="Lam B."/>
            <person name="Lee J.M."/>
            <person name="Lin J."/>
            <person name="Liu S.X."/>
            <person name="Miranda M."/>
            <person name="Narusaka M."/>
            <person name="Nguyen M."/>
            <person name="Onodera C.S."/>
            <person name="Palm C.J."/>
            <person name="Pham P.K."/>
            <person name="Quach H.L."/>
            <person name="Sakurai T."/>
            <person name="Satou M."/>
            <person name="Seki M."/>
            <person name="Southwick A."/>
            <person name="Tang C.C."/>
            <person name="Toriumi M."/>
            <person name="Yamada K."/>
            <person name="Yamamura Y."/>
            <person name="Yu G."/>
            <person name="Yu S."/>
            <person name="Shinozaki K."/>
            <person name="Davis R.W."/>
            <person name="Theologis A."/>
            <person name="Ecker J.R."/>
        </authorList>
    </citation>
    <scope>NUCLEOTIDE SEQUENCE</scope>
</reference>
<dbReference type="Gene3D" id="1.25.40.180">
    <property type="match status" value="1"/>
</dbReference>
<dbReference type="EMBL" id="AY039535">
    <property type="protein sequence ID" value="AAK62591.1"/>
    <property type="molecule type" value="mRNA"/>
</dbReference>
<evidence type="ECO:0000259" key="2">
    <source>
        <dbReference type="PROSITE" id="PS51366"/>
    </source>
</evidence>
<dbReference type="HOGENOM" id="CLU_021872_0_0_1"/>
<dbReference type="PROSITE" id="PS51366">
    <property type="entry name" value="MI"/>
    <property type="match status" value="1"/>
</dbReference>
<reference evidence="3" key="1">
    <citation type="submission" date="2001-06" db="EMBL/GenBank/DDBJ databases">
        <title>Arabidopsis cDNA clones.</title>
        <authorList>
            <person name="Shinn P."/>
            <person name="Chen H."/>
            <person name="Cheuk R."/>
            <person name="Kim C.J."/>
            <person name="Koesema E."/>
            <person name="Meyers M.C."/>
            <person name="Tracy S.E."/>
            <person name="Banh J."/>
            <person name="Bowser L."/>
            <person name="Carninci P."/>
            <person name="Chung M.K."/>
            <person name="Goldsmith A.D."/>
            <person name="Hayashizaki Y."/>
            <person name="Ishida J."/>
            <person name="Jones T."/>
            <person name="Kamiya A."/>
            <person name="Karlin-Neumann G."/>
            <person name="Kawai J."/>
            <person name="Lam B."/>
            <person name="Lee J.M."/>
            <person name="Lin J."/>
            <person name="Liu S.X."/>
            <person name="Miranda M."/>
            <person name="Narusaka M."/>
            <person name="Nguyen M."/>
            <person name="Palm C.J."/>
            <person name="Pham P.K."/>
            <person name="Quach H.L."/>
            <person name="Sakano H."/>
            <person name="Sakurai T."/>
            <person name="Satou M."/>
            <person name="Seki M."/>
            <person name="Southwick A."/>
            <person name="Tang C.C."/>
            <person name="Toriumi M."/>
            <person name="Yamada K."/>
            <person name="Yu G."/>
            <person name="Shinozaki K."/>
            <person name="Davis R.W."/>
            <person name="Theologis A."/>
            <person name="Ecker J.R."/>
        </authorList>
    </citation>
    <scope>NUCLEOTIDE SEQUENCE</scope>
</reference>
<dbReference type="ExpressionAtlas" id="Q93VJ7">
    <property type="expression patterns" value="baseline and differential"/>
</dbReference>
<dbReference type="InterPro" id="IPR016024">
    <property type="entry name" value="ARM-type_fold"/>
</dbReference>
<dbReference type="EMBL" id="AY050478">
    <property type="protein sequence ID" value="AAK91491.1"/>
    <property type="molecule type" value="mRNA"/>
</dbReference>
<keyword evidence="1" id="KW-0810">Translation regulation</keyword>
<sequence length="81" mass="8787">MLDDIGIDLPKAPNNFGEIVGKLILAGGVDFKLVREIIGKMEDDRFQKMVVDAAVRIVESSEQGKSLLASQAADIEACRNL</sequence>
<dbReference type="SUPFAM" id="SSF48371">
    <property type="entry name" value="ARM repeat"/>
    <property type="match status" value="1"/>
</dbReference>
<proteinExistence type="evidence at transcript level"/>
<feature type="domain" description="MI" evidence="2">
    <location>
        <begin position="1"/>
        <end position="39"/>
    </location>
</feature>
<protein>
    <submittedName>
        <fullName evidence="4">AT5g57870/MTI20_13</fullName>
    </submittedName>
</protein>
<dbReference type="AlphaFoldDB" id="Q93VJ7"/>
<evidence type="ECO:0000313" key="4">
    <source>
        <dbReference type="EMBL" id="AAK91491.1"/>
    </source>
</evidence>
<evidence type="ECO:0000256" key="1">
    <source>
        <dbReference type="ARBA" id="ARBA00022845"/>
    </source>
</evidence>
<dbReference type="TAIR" id="AT5G57870"/>
<dbReference type="GO" id="GO:0006417">
    <property type="term" value="P:regulation of translation"/>
    <property type="evidence" value="ECO:0007669"/>
    <property type="project" value="UniProtKB-KW"/>
</dbReference>
<dbReference type="IntAct" id="Q93VJ7">
    <property type="interactions" value="1"/>
</dbReference>